<evidence type="ECO:0000259" key="1">
    <source>
        <dbReference type="Pfam" id="PF00149"/>
    </source>
</evidence>
<gene>
    <name evidence="2" type="ORF">SDC9_115882</name>
</gene>
<reference evidence="2" key="1">
    <citation type="submission" date="2019-08" db="EMBL/GenBank/DDBJ databases">
        <authorList>
            <person name="Kucharzyk K."/>
            <person name="Murdoch R.W."/>
            <person name="Higgins S."/>
            <person name="Loffler F."/>
        </authorList>
    </citation>
    <scope>NUCLEOTIDE SEQUENCE</scope>
</reference>
<feature type="domain" description="Calcineurin-like phosphoesterase" evidence="1">
    <location>
        <begin position="2"/>
        <end position="197"/>
    </location>
</feature>
<dbReference type="InterPro" id="IPR004843">
    <property type="entry name" value="Calcineurin-like_PHP"/>
</dbReference>
<accession>A0A645BUM0</accession>
<dbReference type="InterPro" id="IPR051158">
    <property type="entry name" value="Metallophosphoesterase_sf"/>
</dbReference>
<name>A0A645BUM0_9ZZZZ</name>
<dbReference type="SUPFAM" id="SSF56300">
    <property type="entry name" value="Metallo-dependent phosphatases"/>
    <property type="match status" value="1"/>
</dbReference>
<protein>
    <recommendedName>
        <fullName evidence="1">Calcineurin-like phosphoesterase domain-containing protein</fullName>
    </recommendedName>
</protein>
<dbReference type="PIRSF" id="PIRSF033094">
    <property type="entry name" value="Pesterase_CT488"/>
    <property type="match status" value="1"/>
</dbReference>
<dbReference type="InterPro" id="IPR014578">
    <property type="entry name" value="Pesterase_CT488"/>
</dbReference>
<sequence length="236" mass="27332">MSYYAISDLHLSLQTNKPMDVFGATWVDHPSQIQNAWLSKVNAEDYVLIPGDISWAMRFHEATEDFAFLNRLPGIKVIGRGNHDYYWHSHQKMLDFLPAGMIPLDRHVLQLPDFILGSTKGWNCPGSSGYTPSEDEKYYKLEVQRLEMVLKNMSTGIGPLVIMLHFPPTNEKLEPSLFTQLLEDYKVRLCIFGHLHGSSLKKTYDREHNHVRYQLVSADYLDFQPLYLDPFIKKEV</sequence>
<dbReference type="Gene3D" id="3.60.21.10">
    <property type="match status" value="1"/>
</dbReference>
<organism evidence="2">
    <name type="scientific">bioreactor metagenome</name>
    <dbReference type="NCBI Taxonomy" id="1076179"/>
    <lineage>
        <taxon>unclassified sequences</taxon>
        <taxon>metagenomes</taxon>
        <taxon>ecological metagenomes</taxon>
    </lineage>
</organism>
<dbReference type="InterPro" id="IPR029052">
    <property type="entry name" value="Metallo-depent_PP-like"/>
</dbReference>
<dbReference type="AlphaFoldDB" id="A0A645BUM0"/>
<dbReference type="GO" id="GO:0016787">
    <property type="term" value="F:hydrolase activity"/>
    <property type="evidence" value="ECO:0007669"/>
    <property type="project" value="InterPro"/>
</dbReference>
<comment type="caution">
    <text evidence="2">The sequence shown here is derived from an EMBL/GenBank/DDBJ whole genome shotgun (WGS) entry which is preliminary data.</text>
</comment>
<dbReference type="PANTHER" id="PTHR31302">
    <property type="entry name" value="TRANSMEMBRANE PROTEIN WITH METALLOPHOSPHOESTERASE DOMAIN-RELATED"/>
    <property type="match status" value="1"/>
</dbReference>
<dbReference type="Pfam" id="PF00149">
    <property type="entry name" value="Metallophos"/>
    <property type="match status" value="1"/>
</dbReference>
<evidence type="ECO:0000313" key="2">
    <source>
        <dbReference type="EMBL" id="MPM68945.1"/>
    </source>
</evidence>
<dbReference type="PANTHER" id="PTHR31302:SF22">
    <property type="entry name" value="PHOSPHOESTERASE"/>
    <property type="match status" value="1"/>
</dbReference>
<proteinExistence type="predicted"/>
<dbReference type="EMBL" id="VSSQ01022556">
    <property type="protein sequence ID" value="MPM68945.1"/>
    <property type="molecule type" value="Genomic_DNA"/>
</dbReference>